<dbReference type="InterPro" id="IPR045569">
    <property type="entry name" value="Metalloprtase-TldD/E_C"/>
</dbReference>
<accession>A0A927QWL9</accession>
<evidence type="ECO:0000313" key="4">
    <source>
        <dbReference type="Proteomes" id="UP000649753"/>
    </source>
</evidence>
<dbReference type="Proteomes" id="UP000649753">
    <property type="component" value="Unassembled WGS sequence"/>
</dbReference>
<keyword evidence="3" id="KW-0645">Protease</keyword>
<sequence>MTSPLDLAGQVVELVRQVAGSGAEAEVGTERADLALTRFANSFIHQNMGEAATSVRLRLHLDGRTASGSSTVVSSAGLRDLVERTVEAARHCPPDPGWPGLTPPTELNGTGNWDESTAAASDDQRAERVREFVETAGGLEAAGYCRTGHREGAFANTAGHAVTGRHTEAAMDGIARCGGADGVARLSSFRLADLAGGVLGARASVKARAGVAPVELPPGRYEVVLEPTAVADLLQNLATYGFNGKAYNEQRSFAVPGAEQFDRAVTLVDDALAGPALPFDAEGTARVPVALVEHGVTTSVAHDRRTAAEAGAGVTSTGHAVPGGAATGAVPLHLRLVPAPSRNGLTRAGEVSGPIVDSDTAALVAQVRRGLLVTDLWYTRVLDPRSLVVTGLTRNGVWLIEDGEVAAAVQNFRFTQSYPQALAPGAVLGVGRHTALQSQTFSNAWWSAPPLRLASWNFTGGASG</sequence>
<dbReference type="AlphaFoldDB" id="A0A927QWL9"/>
<feature type="region of interest" description="Disordered" evidence="1">
    <location>
        <begin position="90"/>
        <end position="125"/>
    </location>
</feature>
<feature type="domain" description="Metalloprotease TldD/E C-terminal" evidence="2">
    <location>
        <begin position="218"/>
        <end position="456"/>
    </location>
</feature>
<evidence type="ECO:0000256" key="1">
    <source>
        <dbReference type="SAM" id="MobiDB-lite"/>
    </source>
</evidence>
<dbReference type="InterPro" id="IPR036059">
    <property type="entry name" value="TldD/PmbA_sf"/>
</dbReference>
<gene>
    <name evidence="3" type="ORF">H4W31_002703</name>
</gene>
<comment type="caution">
    <text evidence="3">The sequence shown here is derived from an EMBL/GenBank/DDBJ whole genome shotgun (WGS) entry which is preliminary data.</text>
</comment>
<dbReference type="PANTHER" id="PTHR43666:SF1">
    <property type="entry name" value="CONSERVED PROTEIN"/>
    <property type="match status" value="1"/>
</dbReference>
<proteinExistence type="predicted"/>
<feature type="compositionally biased region" description="Polar residues" evidence="1">
    <location>
        <begin position="107"/>
        <end position="119"/>
    </location>
</feature>
<dbReference type="Pfam" id="PF19289">
    <property type="entry name" value="PmbA_TldD_3rd"/>
    <property type="match status" value="1"/>
</dbReference>
<keyword evidence="4" id="KW-1185">Reference proteome</keyword>
<dbReference type="GO" id="GO:0008237">
    <property type="term" value="F:metallopeptidase activity"/>
    <property type="evidence" value="ECO:0007669"/>
    <property type="project" value="InterPro"/>
</dbReference>
<dbReference type="Gene3D" id="3.30.2290.10">
    <property type="entry name" value="PmbA/TldD superfamily"/>
    <property type="match status" value="1"/>
</dbReference>
<protein>
    <submittedName>
        <fullName evidence="3">Zn-dependent protease</fullName>
    </submittedName>
</protein>
<evidence type="ECO:0000259" key="2">
    <source>
        <dbReference type="Pfam" id="PF19289"/>
    </source>
</evidence>
<organism evidence="3 4">
    <name type="scientific">Plantactinospora soyae</name>
    <dbReference type="NCBI Taxonomy" id="1544732"/>
    <lineage>
        <taxon>Bacteria</taxon>
        <taxon>Bacillati</taxon>
        <taxon>Actinomycetota</taxon>
        <taxon>Actinomycetes</taxon>
        <taxon>Micromonosporales</taxon>
        <taxon>Micromonosporaceae</taxon>
        <taxon>Plantactinospora</taxon>
    </lineage>
</organism>
<dbReference type="PANTHER" id="PTHR43666">
    <property type="entry name" value="TLDD PROTEIN"/>
    <property type="match status" value="1"/>
</dbReference>
<keyword evidence="3" id="KW-0378">Hydrolase</keyword>
<dbReference type="RefSeq" id="WP_192766982.1">
    <property type="nucleotide sequence ID" value="NZ_JADBEB010000001.1"/>
</dbReference>
<reference evidence="3" key="1">
    <citation type="submission" date="2020-10" db="EMBL/GenBank/DDBJ databases">
        <title>Sequencing the genomes of 1000 actinobacteria strains.</title>
        <authorList>
            <person name="Klenk H.-P."/>
        </authorList>
    </citation>
    <scope>NUCLEOTIDE SEQUENCE</scope>
    <source>
        <strain evidence="3">DSM 46832</strain>
    </source>
</reference>
<dbReference type="GO" id="GO:0006508">
    <property type="term" value="P:proteolysis"/>
    <property type="evidence" value="ECO:0007669"/>
    <property type="project" value="UniProtKB-KW"/>
</dbReference>
<dbReference type="InterPro" id="IPR035068">
    <property type="entry name" value="TldD/PmbA_N"/>
</dbReference>
<dbReference type="EMBL" id="JADBEB010000001">
    <property type="protein sequence ID" value="MBE1487065.1"/>
    <property type="molecule type" value="Genomic_DNA"/>
</dbReference>
<name>A0A927QWL9_9ACTN</name>
<evidence type="ECO:0000313" key="3">
    <source>
        <dbReference type="EMBL" id="MBE1487065.1"/>
    </source>
</evidence>
<dbReference type="SUPFAM" id="SSF111283">
    <property type="entry name" value="Putative modulator of DNA gyrase, PmbA/TldD"/>
    <property type="match status" value="1"/>
</dbReference>